<proteinExistence type="predicted"/>
<dbReference type="RefSeq" id="WP_211546297.1">
    <property type="nucleotide sequence ID" value="NZ_JAGTUF010000001.1"/>
</dbReference>
<dbReference type="EMBL" id="JAGTUF010000001">
    <property type="protein sequence ID" value="MBR9970841.1"/>
    <property type="molecule type" value="Genomic_DNA"/>
</dbReference>
<evidence type="ECO:0000313" key="2">
    <source>
        <dbReference type="Proteomes" id="UP000680714"/>
    </source>
</evidence>
<protein>
    <submittedName>
        <fullName evidence="1">Uncharacterized protein</fullName>
    </submittedName>
</protein>
<organism evidence="1 2">
    <name type="scientific">Magnetospirillum sulfuroxidans</name>
    <dbReference type="NCBI Taxonomy" id="611300"/>
    <lineage>
        <taxon>Bacteria</taxon>
        <taxon>Pseudomonadati</taxon>
        <taxon>Pseudomonadota</taxon>
        <taxon>Alphaproteobacteria</taxon>
        <taxon>Rhodospirillales</taxon>
        <taxon>Rhodospirillaceae</taxon>
        <taxon>Magnetospirillum</taxon>
    </lineage>
</organism>
<keyword evidence="2" id="KW-1185">Reference proteome</keyword>
<name>A0ABS5I8R6_9PROT</name>
<comment type="caution">
    <text evidence="1">The sequence shown here is derived from an EMBL/GenBank/DDBJ whole genome shotgun (WGS) entry which is preliminary data.</text>
</comment>
<accession>A0ABS5I8R6</accession>
<evidence type="ECO:0000313" key="1">
    <source>
        <dbReference type="EMBL" id="MBR9970841.1"/>
    </source>
</evidence>
<reference evidence="1 2" key="1">
    <citation type="submission" date="2021-04" db="EMBL/GenBank/DDBJ databases">
        <title>Magnetospirillum sulfuroxidans sp. nov., a facultative chemolithoautotrophic sulfur-oxidizing alphaproteobacterium isolated from freshwater sediment and proposals for Paramagetospirillum gen. nov., and Magnetospirillaceae fam. nov.</title>
        <authorList>
            <person name="Koziaeva V."/>
            <person name="Geelhoed J.S."/>
            <person name="Sorokin D.Y."/>
            <person name="Grouzdev D.S."/>
        </authorList>
    </citation>
    <scope>NUCLEOTIDE SEQUENCE [LARGE SCALE GENOMIC DNA]</scope>
    <source>
        <strain evidence="1 2">J10</strain>
    </source>
</reference>
<sequence>MSRVSYEQARADHEYLWAIAPADDMTGRYVDQNDLRELLHNPTRSTARDCYVRQIEYWFFQGPETGMGHASVSEIMATDQKVAEIARRHRLSDE</sequence>
<dbReference type="Proteomes" id="UP000680714">
    <property type="component" value="Unassembled WGS sequence"/>
</dbReference>
<gene>
    <name evidence="1" type="ORF">KEC16_03830</name>
</gene>